<dbReference type="PANTHER" id="PTHR22847">
    <property type="entry name" value="WD40 REPEAT PROTEIN"/>
    <property type="match status" value="1"/>
</dbReference>
<keyword evidence="1 7" id="KW-0853">WD repeat</keyword>
<keyword evidence="2" id="KW-0677">Repeat</keyword>
<dbReference type="PANTHER" id="PTHR22847:SF637">
    <property type="entry name" value="WD REPEAT DOMAIN 5B"/>
    <property type="match status" value="1"/>
</dbReference>
<organism evidence="9 10">
    <name type="scientific">Dactylonectria estremocensis</name>
    <dbReference type="NCBI Taxonomy" id="1079267"/>
    <lineage>
        <taxon>Eukaryota</taxon>
        <taxon>Fungi</taxon>
        <taxon>Dikarya</taxon>
        <taxon>Ascomycota</taxon>
        <taxon>Pezizomycotina</taxon>
        <taxon>Sordariomycetes</taxon>
        <taxon>Hypocreomycetidae</taxon>
        <taxon>Hypocreales</taxon>
        <taxon>Nectriaceae</taxon>
        <taxon>Dactylonectria</taxon>
    </lineage>
</organism>
<feature type="region of interest" description="Disordered" evidence="8">
    <location>
        <begin position="715"/>
        <end position="811"/>
    </location>
</feature>
<reference evidence="9" key="1">
    <citation type="journal article" date="2021" name="Nat. Commun.">
        <title>Genetic determinants of endophytism in the Arabidopsis root mycobiome.</title>
        <authorList>
            <person name="Mesny F."/>
            <person name="Miyauchi S."/>
            <person name="Thiergart T."/>
            <person name="Pickel B."/>
            <person name="Atanasova L."/>
            <person name="Karlsson M."/>
            <person name="Huettel B."/>
            <person name="Barry K.W."/>
            <person name="Haridas S."/>
            <person name="Chen C."/>
            <person name="Bauer D."/>
            <person name="Andreopoulos W."/>
            <person name="Pangilinan J."/>
            <person name="LaButti K."/>
            <person name="Riley R."/>
            <person name="Lipzen A."/>
            <person name="Clum A."/>
            <person name="Drula E."/>
            <person name="Henrissat B."/>
            <person name="Kohler A."/>
            <person name="Grigoriev I.V."/>
            <person name="Martin F.M."/>
            <person name="Hacquard S."/>
        </authorList>
    </citation>
    <scope>NUCLEOTIDE SEQUENCE</scope>
    <source>
        <strain evidence="9">MPI-CAGE-AT-0021</strain>
    </source>
</reference>
<evidence type="ECO:0000256" key="7">
    <source>
        <dbReference type="PROSITE-ProRule" id="PRU00221"/>
    </source>
</evidence>
<sequence>MVSTVVEQTLQLMPVAHKVQCSHGGQREKCDQRQHALPSLFERRSASDRSVAFSPDGQRLASASSDKTIKVWDTTTGRCEATLEGHGDRIHSVAFSPDSQRLASASGGKTVKIWDTTTGRCEATLEGHGSWVDSVAFSPDGQRLASASWEKTVKIWDAMTGRCEATLEGHGNSVYSVAFSPDGQRLASASTDDTVKIWDTTTGHCEATLEGHGDRIHSVAFSPDSHHLASASWEKTVKIWDTTTGHCEATLEGHGDRIHSVAFSPDSQRLASASSDKTVKIWDTTTGYCEATLEGHGDWVHLVAFSLDGQRLVSASHDNTIKVWDATTGCCQTTLEGHSDAVEPGPHRVASTFERKPPPPVDRYVTGELEPKPIQDQAAVPRQKPDNASPMPECLDSGYMESNVESPTPKVEDHDPDSSYIDSDVDDDSTALSSEEELDAILGAEYTHLAQPLVIGDTPSSTWDTPADASPSSGTSGRASSPNMPSSHPGGQKRKSPRTGGGGGPDENEANDGDGDENRPPKRATKAQSARGQRYDCPIFRGAISAKESLQTSRGSACAPGGLDLRNLLVHMRRVHLRCEKCEKQFGCTAAAATHLLNRDREDKTCQQRAGKRRCDEIDIELWLEIEEVYKRKDLDEHQKWQEWHRLLYPEAGNTAIDGRHHGNISFSTADIPRLLRELREKWKGTPSLQVLSDEQLQAMTTEVDKMLRRMRVAPQARKPRMSQPEQGQNAPGGTEFAGNTPAPDLSNMPPQTPFDLLSMAPQAPTPNPTGVYSQVGLPDVPPQNPHGLYTDENNLMQNPGAALQPHESSMQGGPLIVWSEEMQQFLFLSTVGPANFDPNSSSHRRGLSTTEFPTTELPTAGFLNPNPDQDAEHPENPAPNQAPLFPWASNPNYAGGHNGSN</sequence>
<dbReference type="PROSITE" id="PS00678">
    <property type="entry name" value="WD_REPEATS_1"/>
    <property type="match status" value="4"/>
</dbReference>
<gene>
    <name evidence="9" type="ORF">B0J13DRAFT_153396</name>
</gene>
<feature type="region of interest" description="Disordered" evidence="8">
    <location>
        <begin position="838"/>
        <end position="902"/>
    </location>
</feature>
<dbReference type="AlphaFoldDB" id="A0A9P9DPN5"/>
<evidence type="ECO:0000256" key="4">
    <source>
        <dbReference type="ARBA" id="ARBA00038415"/>
    </source>
</evidence>
<comment type="function">
    <text evidence="6">Involved in mitochondrial fission. Acts as an adapter protein required to form mitochondrial fission complexes. Formation of these complexes is required to promote constriction and fission of the mitochondrial compartment at a late step in mitochondrial division.</text>
</comment>
<dbReference type="PROSITE" id="PS50082">
    <property type="entry name" value="WD_REPEATS_2"/>
    <property type="match status" value="7"/>
</dbReference>
<dbReference type="PROSITE" id="PS50294">
    <property type="entry name" value="WD_REPEATS_REGION"/>
    <property type="match status" value="7"/>
</dbReference>
<evidence type="ECO:0000256" key="1">
    <source>
        <dbReference type="ARBA" id="ARBA00022574"/>
    </source>
</evidence>
<feature type="compositionally biased region" description="Low complexity" evidence="8">
    <location>
        <begin position="469"/>
        <end position="482"/>
    </location>
</feature>
<dbReference type="InterPro" id="IPR020472">
    <property type="entry name" value="WD40_PAC1"/>
</dbReference>
<name>A0A9P9DPN5_9HYPO</name>
<dbReference type="InterPro" id="IPR011047">
    <property type="entry name" value="Quinoprotein_ADH-like_sf"/>
</dbReference>
<evidence type="ECO:0000313" key="10">
    <source>
        <dbReference type="Proteomes" id="UP000717696"/>
    </source>
</evidence>
<dbReference type="GO" id="GO:0005634">
    <property type="term" value="C:nucleus"/>
    <property type="evidence" value="ECO:0007669"/>
    <property type="project" value="TreeGrafter"/>
</dbReference>
<dbReference type="PRINTS" id="PR00320">
    <property type="entry name" value="GPROTEINBRPT"/>
</dbReference>
<feature type="repeat" description="WD" evidence="7">
    <location>
        <begin position="83"/>
        <end position="124"/>
    </location>
</feature>
<proteinExistence type="inferred from homology"/>
<dbReference type="SUPFAM" id="SSF50998">
    <property type="entry name" value="Quinoprotein alcohol dehydrogenase-like"/>
    <property type="match status" value="1"/>
</dbReference>
<feature type="repeat" description="WD" evidence="7">
    <location>
        <begin position="209"/>
        <end position="250"/>
    </location>
</feature>
<dbReference type="InterPro" id="IPR015943">
    <property type="entry name" value="WD40/YVTN_repeat-like_dom_sf"/>
</dbReference>
<comment type="caution">
    <text evidence="9">The sequence shown here is derived from an EMBL/GenBank/DDBJ whole genome shotgun (WGS) entry which is preliminary data.</text>
</comment>
<dbReference type="GO" id="GO:1990234">
    <property type="term" value="C:transferase complex"/>
    <property type="evidence" value="ECO:0007669"/>
    <property type="project" value="UniProtKB-ARBA"/>
</dbReference>
<feature type="compositionally biased region" description="Acidic residues" evidence="8">
    <location>
        <begin position="423"/>
        <end position="433"/>
    </location>
</feature>
<feature type="repeat" description="WD" evidence="7">
    <location>
        <begin position="125"/>
        <end position="166"/>
    </location>
</feature>
<dbReference type="InterPro" id="IPR019775">
    <property type="entry name" value="WD40_repeat_CS"/>
</dbReference>
<dbReference type="SMART" id="SM00320">
    <property type="entry name" value="WD40"/>
    <property type="match status" value="7"/>
</dbReference>
<dbReference type="Gene3D" id="2.130.10.10">
    <property type="entry name" value="YVTN repeat-like/Quinoprotein amine dehydrogenase"/>
    <property type="match status" value="4"/>
</dbReference>
<evidence type="ECO:0000256" key="2">
    <source>
        <dbReference type="ARBA" id="ARBA00022737"/>
    </source>
</evidence>
<comment type="similarity">
    <text evidence="4">Belongs to the WD repeat MDV1/CAF4 family.</text>
</comment>
<feature type="repeat" description="WD" evidence="7">
    <location>
        <begin position="293"/>
        <end position="334"/>
    </location>
</feature>
<evidence type="ECO:0000256" key="8">
    <source>
        <dbReference type="SAM" id="MobiDB-lite"/>
    </source>
</evidence>
<keyword evidence="3" id="KW-0175">Coiled coil</keyword>
<evidence type="ECO:0000256" key="6">
    <source>
        <dbReference type="ARBA" id="ARBA00043913"/>
    </source>
</evidence>
<dbReference type="EMBL" id="JAGMUU010000025">
    <property type="protein sequence ID" value="KAH7123385.1"/>
    <property type="molecule type" value="Genomic_DNA"/>
</dbReference>
<keyword evidence="10" id="KW-1185">Reference proteome</keyword>
<protein>
    <recommendedName>
        <fullName evidence="5">Mitochondrial division protein 1</fullName>
    </recommendedName>
</protein>
<evidence type="ECO:0000256" key="3">
    <source>
        <dbReference type="ARBA" id="ARBA00023054"/>
    </source>
</evidence>
<feature type="repeat" description="WD" evidence="7">
    <location>
        <begin position="251"/>
        <end position="292"/>
    </location>
</feature>
<feature type="compositionally biased region" description="Polar residues" evidence="8">
    <location>
        <begin position="838"/>
        <end position="858"/>
    </location>
</feature>
<evidence type="ECO:0000313" key="9">
    <source>
        <dbReference type="EMBL" id="KAH7123385.1"/>
    </source>
</evidence>
<dbReference type="InterPro" id="IPR001680">
    <property type="entry name" value="WD40_rpt"/>
</dbReference>
<feature type="compositionally biased region" description="Acidic residues" evidence="8">
    <location>
        <begin position="506"/>
        <end position="515"/>
    </location>
</feature>
<feature type="region of interest" description="Disordered" evidence="8">
    <location>
        <begin position="337"/>
        <end position="433"/>
    </location>
</feature>
<evidence type="ECO:0000256" key="5">
    <source>
        <dbReference type="ARBA" id="ARBA00039789"/>
    </source>
</evidence>
<dbReference type="Proteomes" id="UP000717696">
    <property type="component" value="Unassembled WGS sequence"/>
</dbReference>
<feature type="repeat" description="WD" evidence="7">
    <location>
        <begin position="41"/>
        <end position="82"/>
    </location>
</feature>
<dbReference type="CDD" id="cd00200">
    <property type="entry name" value="WD40"/>
    <property type="match status" value="1"/>
</dbReference>
<dbReference type="OrthoDB" id="538223at2759"/>
<dbReference type="Pfam" id="PF00400">
    <property type="entry name" value="WD40"/>
    <property type="match status" value="7"/>
</dbReference>
<feature type="region of interest" description="Disordered" evidence="8">
    <location>
        <begin position="457"/>
        <end position="532"/>
    </location>
</feature>
<feature type="repeat" description="WD" evidence="7">
    <location>
        <begin position="167"/>
        <end position="208"/>
    </location>
</feature>
<accession>A0A9P9DPN5</accession>